<dbReference type="RefSeq" id="WP_013658735.1">
    <property type="nucleotide sequence ID" value="NC_015275.1"/>
</dbReference>
<proteinExistence type="predicted"/>
<reference evidence="1 2" key="1">
    <citation type="journal article" date="2011" name="J. Bacteriol.">
        <title>Complete genome sequence of the cellulose-degrading bacterium Cellulosilyticum lentocellum.</title>
        <authorList>
            <consortium name="US DOE Joint Genome Institute"/>
            <person name="Miller D.A."/>
            <person name="Suen G."/>
            <person name="Bruce D."/>
            <person name="Copeland A."/>
            <person name="Cheng J.F."/>
            <person name="Detter C."/>
            <person name="Goodwin L.A."/>
            <person name="Han C.S."/>
            <person name="Hauser L.J."/>
            <person name="Land M.L."/>
            <person name="Lapidus A."/>
            <person name="Lucas S."/>
            <person name="Meincke L."/>
            <person name="Pitluck S."/>
            <person name="Tapia R."/>
            <person name="Teshima H."/>
            <person name="Woyke T."/>
            <person name="Fox B.G."/>
            <person name="Angert E.R."/>
            <person name="Currie C.R."/>
        </authorList>
    </citation>
    <scope>NUCLEOTIDE SEQUENCE [LARGE SCALE GENOMIC DNA]</scope>
    <source>
        <strain evidence="2">ATCC 49066 / DSM 5427 / NCIMB 11756 / RHM5</strain>
    </source>
</reference>
<dbReference type="KEGG" id="cle:Clole_3781"/>
<dbReference type="Proteomes" id="UP000008467">
    <property type="component" value="Chromosome"/>
</dbReference>
<accession>F2JIJ1</accession>
<dbReference type="EMBL" id="CP002582">
    <property type="protein sequence ID" value="ADZ85461.1"/>
    <property type="molecule type" value="Genomic_DNA"/>
</dbReference>
<evidence type="ECO:0000313" key="2">
    <source>
        <dbReference type="Proteomes" id="UP000008467"/>
    </source>
</evidence>
<keyword evidence="2" id="KW-1185">Reference proteome</keyword>
<name>F2JIJ1_CELLD</name>
<protein>
    <submittedName>
        <fullName evidence="1">Uncharacterized protein</fullName>
    </submittedName>
</protein>
<dbReference type="HOGENOM" id="CLU_2449220_0_0_9"/>
<organism evidence="1 2">
    <name type="scientific">Cellulosilyticum lentocellum (strain ATCC 49066 / DSM 5427 / NCIMB 11756 / RHM5)</name>
    <name type="common">Clostridium lentocellum</name>
    <dbReference type="NCBI Taxonomy" id="642492"/>
    <lineage>
        <taxon>Bacteria</taxon>
        <taxon>Bacillati</taxon>
        <taxon>Bacillota</taxon>
        <taxon>Clostridia</taxon>
        <taxon>Lachnospirales</taxon>
        <taxon>Cellulosilyticaceae</taxon>
        <taxon>Cellulosilyticum</taxon>
    </lineage>
</organism>
<sequence>MLMEMLFSMVFFLLPVIGMFGAVIARGLQIGEKAEERTMTRIGGRRERPLLASTLADNPVMRYQLVENKVHIPLKFIGHKRIFHQRAGP</sequence>
<evidence type="ECO:0000313" key="1">
    <source>
        <dbReference type="EMBL" id="ADZ85461.1"/>
    </source>
</evidence>
<gene>
    <name evidence="1" type="ordered locus">Clole_3781</name>
</gene>
<dbReference type="AlphaFoldDB" id="F2JIJ1"/>